<gene>
    <name evidence="5" type="ORF">GCM10011354_32490</name>
</gene>
<dbReference type="AlphaFoldDB" id="A0A8J3AAI3"/>
<dbReference type="PANTHER" id="PTHR19211:SF123">
    <property type="entry name" value="ABC TRANSPORTER"/>
    <property type="match status" value="1"/>
</dbReference>
<dbReference type="InterPro" id="IPR003439">
    <property type="entry name" value="ABC_transporter-like_ATP-bd"/>
</dbReference>
<dbReference type="InterPro" id="IPR050611">
    <property type="entry name" value="ABCF"/>
</dbReference>
<evidence type="ECO:0000256" key="3">
    <source>
        <dbReference type="ARBA" id="ARBA00022840"/>
    </source>
</evidence>
<dbReference type="SUPFAM" id="SSF52540">
    <property type="entry name" value="P-loop containing nucleoside triphosphate hydrolases"/>
    <property type="match status" value="1"/>
</dbReference>
<dbReference type="SMART" id="SM00382">
    <property type="entry name" value="AAA"/>
    <property type="match status" value="1"/>
</dbReference>
<evidence type="ECO:0000313" key="6">
    <source>
        <dbReference type="Proteomes" id="UP000650511"/>
    </source>
</evidence>
<feature type="domain" description="AAA+ ATPase" evidence="4">
    <location>
        <begin position="49"/>
        <end position="202"/>
    </location>
</feature>
<evidence type="ECO:0000256" key="2">
    <source>
        <dbReference type="ARBA" id="ARBA00022741"/>
    </source>
</evidence>
<dbReference type="Pfam" id="PF00005">
    <property type="entry name" value="ABC_tran"/>
    <property type="match status" value="1"/>
</dbReference>
<keyword evidence="1" id="KW-0677">Repeat</keyword>
<keyword evidence="6" id="KW-1185">Reference proteome</keyword>
<sequence length="215" mass="22656">MFDVQRELGGALGFRHVDSGRRVLVEVQGDVRHAGGEVLLQDVDVALQRGQRVRVAGANGAGKSTLLAVLLARLSDAAEQVGILPQELSDPSRVLEDVRRLDPEVRGRVLGTLATLGVDPDRVLVTDAPSPGEARKLALAGLLSATASVLVLDEPTNHLDLPSIERLEAALAAWDGALVLVTHDEALAAAATTTTWEVADGRVDVRLDEGRPGVP</sequence>
<dbReference type="EMBL" id="BMHA01000014">
    <property type="protein sequence ID" value="GGI09118.1"/>
    <property type="molecule type" value="Genomic_DNA"/>
</dbReference>
<keyword evidence="2" id="KW-0547">Nucleotide-binding</keyword>
<organism evidence="5 6">
    <name type="scientific">Egicoccus halophilus</name>
    <dbReference type="NCBI Taxonomy" id="1670830"/>
    <lineage>
        <taxon>Bacteria</taxon>
        <taxon>Bacillati</taxon>
        <taxon>Actinomycetota</taxon>
        <taxon>Nitriliruptoria</taxon>
        <taxon>Egicoccales</taxon>
        <taxon>Egicoccaceae</taxon>
        <taxon>Egicoccus</taxon>
    </lineage>
</organism>
<proteinExistence type="predicted"/>
<keyword evidence="3" id="KW-0067">ATP-binding</keyword>
<accession>A0A8J3AAI3</accession>
<dbReference type="PANTHER" id="PTHR19211">
    <property type="entry name" value="ATP-BINDING TRANSPORT PROTEIN-RELATED"/>
    <property type="match status" value="1"/>
</dbReference>
<reference evidence="5" key="2">
    <citation type="submission" date="2020-09" db="EMBL/GenBank/DDBJ databases">
        <authorList>
            <person name="Sun Q."/>
            <person name="Zhou Y."/>
        </authorList>
    </citation>
    <scope>NUCLEOTIDE SEQUENCE</scope>
    <source>
        <strain evidence="5">CGMCC 1.14988</strain>
    </source>
</reference>
<dbReference type="Gene3D" id="3.40.50.300">
    <property type="entry name" value="P-loop containing nucleotide triphosphate hydrolases"/>
    <property type="match status" value="1"/>
</dbReference>
<evidence type="ECO:0000259" key="4">
    <source>
        <dbReference type="SMART" id="SM00382"/>
    </source>
</evidence>
<protein>
    <recommendedName>
        <fullName evidence="4">AAA+ ATPase domain-containing protein</fullName>
    </recommendedName>
</protein>
<comment type="caution">
    <text evidence="5">The sequence shown here is derived from an EMBL/GenBank/DDBJ whole genome shotgun (WGS) entry which is preliminary data.</text>
</comment>
<reference evidence="5" key="1">
    <citation type="journal article" date="2014" name="Int. J. Syst. Evol. Microbiol.">
        <title>Complete genome sequence of Corynebacterium casei LMG S-19264T (=DSM 44701T), isolated from a smear-ripened cheese.</title>
        <authorList>
            <consortium name="US DOE Joint Genome Institute (JGI-PGF)"/>
            <person name="Walter F."/>
            <person name="Albersmeier A."/>
            <person name="Kalinowski J."/>
            <person name="Ruckert C."/>
        </authorList>
    </citation>
    <scope>NUCLEOTIDE SEQUENCE</scope>
    <source>
        <strain evidence="5">CGMCC 1.14988</strain>
    </source>
</reference>
<dbReference type="GO" id="GO:0016887">
    <property type="term" value="F:ATP hydrolysis activity"/>
    <property type="evidence" value="ECO:0007669"/>
    <property type="project" value="InterPro"/>
</dbReference>
<evidence type="ECO:0000256" key="1">
    <source>
        <dbReference type="ARBA" id="ARBA00022737"/>
    </source>
</evidence>
<dbReference type="InterPro" id="IPR003593">
    <property type="entry name" value="AAA+_ATPase"/>
</dbReference>
<evidence type="ECO:0000313" key="5">
    <source>
        <dbReference type="EMBL" id="GGI09118.1"/>
    </source>
</evidence>
<dbReference type="InterPro" id="IPR027417">
    <property type="entry name" value="P-loop_NTPase"/>
</dbReference>
<dbReference type="Proteomes" id="UP000650511">
    <property type="component" value="Unassembled WGS sequence"/>
</dbReference>
<name>A0A8J3AAI3_9ACTN</name>
<dbReference type="GO" id="GO:0005524">
    <property type="term" value="F:ATP binding"/>
    <property type="evidence" value="ECO:0007669"/>
    <property type="project" value="UniProtKB-KW"/>
</dbReference>